<accession>A0A6J5VIX1</accession>
<protein>
    <recommendedName>
        <fullName evidence="5">Protein MULTIPOLAR SPINDLE 1</fullName>
    </recommendedName>
</protein>
<dbReference type="EMBL" id="CAEKKB010000007">
    <property type="protein sequence ID" value="CAB4319238.1"/>
    <property type="molecule type" value="Genomic_DNA"/>
</dbReference>
<evidence type="ECO:0000313" key="1">
    <source>
        <dbReference type="EMBL" id="CAB4288876.1"/>
    </source>
</evidence>
<evidence type="ECO:0000313" key="4">
    <source>
        <dbReference type="Proteomes" id="UP000507245"/>
    </source>
</evidence>
<reference evidence="4" key="1">
    <citation type="journal article" date="2020" name="Genome Biol.">
        <title>Gamete binning: chromosome-level and haplotype-resolved genome assembly enabled by high-throughput single-cell sequencing of gamete genomes.</title>
        <authorList>
            <person name="Campoy J.A."/>
            <person name="Sun H."/>
            <person name="Goel M."/>
            <person name="Jiao W.-B."/>
            <person name="Folz-Donahue K."/>
            <person name="Wang N."/>
            <person name="Rubio M."/>
            <person name="Liu C."/>
            <person name="Kukat C."/>
            <person name="Ruiz D."/>
            <person name="Huettel B."/>
            <person name="Schneeberger K."/>
        </authorList>
    </citation>
    <scope>NUCLEOTIDE SEQUENCE [LARGE SCALE GENOMIC DNA]</scope>
    <source>
        <strain evidence="4">cv. Rojo Pasion</strain>
    </source>
</reference>
<dbReference type="Proteomes" id="UP000507222">
    <property type="component" value="Unassembled WGS sequence"/>
</dbReference>
<keyword evidence="4" id="KW-1185">Reference proteome</keyword>
<evidence type="ECO:0000313" key="2">
    <source>
        <dbReference type="EMBL" id="CAB4319238.1"/>
    </source>
</evidence>
<reference evidence="1 3" key="2">
    <citation type="submission" date="2020-05" db="EMBL/GenBank/DDBJ databases">
        <authorList>
            <person name="Campoy J."/>
            <person name="Schneeberger K."/>
            <person name="Spophaly S."/>
        </authorList>
    </citation>
    <scope>NUCLEOTIDE SEQUENCE [LARGE SCALE GENOMIC DNA]</scope>
    <source>
        <strain evidence="1">PruArmRojPasFocal</strain>
    </source>
</reference>
<dbReference type="GO" id="GO:0007140">
    <property type="term" value="P:male meiotic nuclear division"/>
    <property type="evidence" value="ECO:0007669"/>
    <property type="project" value="TreeGrafter"/>
</dbReference>
<gene>
    <name evidence="1" type="ORF">CURHAP_LOCUS47113</name>
    <name evidence="2" type="ORF">ORAREDHAP_LOCUS46422</name>
</gene>
<dbReference type="Proteomes" id="UP000507245">
    <property type="component" value="Unassembled WGS sequence"/>
</dbReference>
<dbReference type="PANTHER" id="PTHR35768:SF1">
    <property type="entry name" value="PROTEIN MULTIPOLAR SPINDLE 1"/>
    <property type="match status" value="1"/>
</dbReference>
<sequence>MSGSEQERATKSGAEEQSLRVAVAISLLRSKLLQKQQKQPPPPPLVDQSDALRWKRKAKERKQELLRLRQHLNEAEDASQCDLFPQSASCKCYFFDNLGKLSPNKRLPHPSQCRFNDVLRRRFLRHVRFKERRRRSCSSQRRHFADINSEDEMEQLRASVDFLVELCETSSPVEETNVANWSHQAADFILASMKNLLSVAMNVELIEGIISSLITRLVRRMCCPLQGNASKHSEPDAQFFVQHLIRKLGSEPYIGQRALFLVSQRISVLAENFLFADPFDDAFTNMHQCMFMLIQLTEFLVSDYLSEWSKDEGFDTMVFEEWVASMVHARKALQVLESRNGVYVLYMERVIDAVDLFVTHNLLMGEVKQQQKSRPGQSKKADMLNEMKPRCMLSLSLLLLLLIFCQSLPSSAHEDGSGGGTTTTSTITRVVVGEQQMQKQQQQPLLPAANYHVSTLLHTTRKLKLGVHMKLTRSVPKVPRVKKSSAIPTLMTPSLPVACFLSSLSLLSFFLL</sequence>
<dbReference type="GO" id="GO:0000212">
    <property type="term" value="P:meiotic spindle organization"/>
    <property type="evidence" value="ECO:0007669"/>
    <property type="project" value="InterPro"/>
</dbReference>
<dbReference type="OrthoDB" id="1913471at2759"/>
<proteinExistence type="predicted"/>
<organism evidence="1 3">
    <name type="scientific">Prunus armeniaca</name>
    <name type="common">Apricot</name>
    <name type="synonym">Armeniaca vulgaris</name>
    <dbReference type="NCBI Taxonomy" id="36596"/>
    <lineage>
        <taxon>Eukaryota</taxon>
        <taxon>Viridiplantae</taxon>
        <taxon>Streptophyta</taxon>
        <taxon>Embryophyta</taxon>
        <taxon>Tracheophyta</taxon>
        <taxon>Spermatophyta</taxon>
        <taxon>Magnoliopsida</taxon>
        <taxon>eudicotyledons</taxon>
        <taxon>Gunneridae</taxon>
        <taxon>Pentapetalae</taxon>
        <taxon>rosids</taxon>
        <taxon>fabids</taxon>
        <taxon>Rosales</taxon>
        <taxon>Rosaceae</taxon>
        <taxon>Amygdaloideae</taxon>
        <taxon>Amygdaleae</taxon>
        <taxon>Prunus</taxon>
    </lineage>
</organism>
<dbReference type="AlphaFoldDB" id="A0A6J5VIX1"/>
<dbReference type="GO" id="GO:0007059">
    <property type="term" value="P:chromosome segregation"/>
    <property type="evidence" value="ECO:0007669"/>
    <property type="project" value="TreeGrafter"/>
</dbReference>
<dbReference type="EMBL" id="CAEKDK010000007">
    <property type="protein sequence ID" value="CAB4288876.1"/>
    <property type="molecule type" value="Genomic_DNA"/>
</dbReference>
<dbReference type="InterPro" id="IPR037500">
    <property type="entry name" value="Msp1"/>
</dbReference>
<evidence type="ECO:0000313" key="3">
    <source>
        <dbReference type="Proteomes" id="UP000507222"/>
    </source>
</evidence>
<name>A0A6J5VIX1_PRUAR</name>
<dbReference type="GO" id="GO:0042138">
    <property type="term" value="P:meiotic DNA double-strand break formation"/>
    <property type="evidence" value="ECO:0007669"/>
    <property type="project" value="InterPro"/>
</dbReference>
<evidence type="ECO:0008006" key="5">
    <source>
        <dbReference type="Google" id="ProtNLM"/>
    </source>
</evidence>
<dbReference type="PANTHER" id="PTHR35768">
    <property type="entry name" value="PROTEIN MULTIPOLAR SPINDLE 1"/>
    <property type="match status" value="1"/>
</dbReference>